<reference evidence="2" key="1">
    <citation type="submission" date="2020-09" db="EMBL/GenBank/DDBJ databases">
        <title>Genome-Enabled Discovery of Anthraquinone Biosynthesis in Senna tora.</title>
        <authorList>
            <person name="Kang S.-H."/>
            <person name="Pandey R.P."/>
            <person name="Lee C.-M."/>
            <person name="Sim J.-S."/>
            <person name="Jeong J.-T."/>
            <person name="Choi B.-S."/>
            <person name="Jung M."/>
            <person name="Ginzburg D."/>
            <person name="Zhao K."/>
            <person name="Won S.Y."/>
            <person name="Oh T.-J."/>
            <person name="Yu Y."/>
            <person name="Kim N.-H."/>
            <person name="Lee O.R."/>
            <person name="Lee T.-H."/>
            <person name="Bashyal P."/>
            <person name="Kim T.-S."/>
            <person name="Lee W.-H."/>
            <person name="Kawkins C."/>
            <person name="Kim C.-K."/>
            <person name="Kim J.S."/>
            <person name="Ahn B.O."/>
            <person name="Rhee S.Y."/>
            <person name="Sohng J.K."/>
        </authorList>
    </citation>
    <scope>NUCLEOTIDE SEQUENCE</scope>
    <source>
        <tissue evidence="2">Leaf</tissue>
    </source>
</reference>
<evidence type="ECO:0000313" key="2">
    <source>
        <dbReference type="EMBL" id="KAF7803982.1"/>
    </source>
</evidence>
<gene>
    <name evidence="2" type="ORF">G2W53_043093</name>
</gene>
<proteinExistence type="predicted"/>
<dbReference type="EMBL" id="JAAIUW010000013">
    <property type="protein sequence ID" value="KAF7803982.1"/>
    <property type="molecule type" value="Genomic_DNA"/>
</dbReference>
<comment type="caution">
    <text evidence="2">The sequence shown here is derived from an EMBL/GenBank/DDBJ whole genome shotgun (WGS) entry which is preliminary data.</text>
</comment>
<feature type="region of interest" description="Disordered" evidence="1">
    <location>
        <begin position="59"/>
        <end position="82"/>
    </location>
</feature>
<sequence length="98" mass="10790">MEGRVRDTVEVVGGKRRVGIRNGGKAKEEKIAVNERHPAKHIATGYDNMRRARARLHGAGRTSGAYLPSSYGKPLSGSHRGRWGQRVGSLFTVCQETF</sequence>
<protein>
    <submittedName>
        <fullName evidence="2">Uncharacterized protein</fullName>
    </submittedName>
</protein>
<name>A0A834SI51_9FABA</name>
<dbReference type="Proteomes" id="UP000634136">
    <property type="component" value="Unassembled WGS sequence"/>
</dbReference>
<organism evidence="2 3">
    <name type="scientific">Senna tora</name>
    <dbReference type="NCBI Taxonomy" id="362788"/>
    <lineage>
        <taxon>Eukaryota</taxon>
        <taxon>Viridiplantae</taxon>
        <taxon>Streptophyta</taxon>
        <taxon>Embryophyta</taxon>
        <taxon>Tracheophyta</taxon>
        <taxon>Spermatophyta</taxon>
        <taxon>Magnoliopsida</taxon>
        <taxon>eudicotyledons</taxon>
        <taxon>Gunneridae</taxon>
        <taxon>Pentapetalae</taxon>
        <taxon>rosids</taxon>
        <taxon>fabids</taxon>
        <taxon>Fabales</taxon>
        <taxon>Fabaceae</taxon>
        <taxon>Caesalpinioideae</taxon>
        <taxon>Cassia clade</taxon>
        <taxon>Senna</taxon>
    </lineage>
</organism>
<keyword evidence="3" id="KW-1185">Reference proteome</keyword>
<accession>A0A834SI51</accession>
<evidence type="ECO:0000256" key="1">
    <source>
        <dbReference type="SAM" id="MobiDB-lite"/>
    </source>
</evidence>
<dbReference type="AlphaFoldDB" id="A0A834SI51"/>
<evidence type="ECO:0000313" key="3">
    <source>
        <dbReference type="Proteomes" id="UP000634136"/>
    </source>
</evidence>